<keyword evidence="2 4" id="KW-0012">Acyltransferase</keyword>
<proteinExistence type="inferred from homology"/>
<gene>
    <name evidence="2" type="primary">metXA</name>
    <name evidence="4" type="ORF">J2S74_002012</name>
</gene>
<dbReference type="InterPro" id="IPR000073">
    <property type="entry name" value="AB_hydrolase_1"/>
</dbReference>
<dbReference type="PIRSF" id="PIRSF000443">
    <property type="entry name" value="Homoser_Ac_trans"/>
    <property type="match status" value="1"/>
</dbReference>
<comment type="similarity">
    <text evidence="2">Belongs to the AB hydrolase superfamily. MetX family.</text>
</comment>
<dbReference type="HAMAP" id="MF_00296">
    <property type="entry name" value="MetX_acyltransf"/>
    <property type="match status" value="1"/>
</dbReference>
<feature type="binding site" evidence="2">
    <location>
        <position position="214"/>
    </location>
    <ligand>
        <name>substrate</name>
    </ligand>
</feature>
<keyword evidence="5" id="KW-1185">Reference proteome</keyword>
<keyword evidence="1 2" id="KW-0808">Transferase</keyword>
<dbReference type="Gene3D" id="3.40.50.1820">
    <property type="entry name" value="alpha/beta hydrolase"/>
    <property type="match status" value="1"/>
</dbReference>
<keyword evidence="2" id="KW-0028">Amino-acid biosynthesis</keyword>
<dbReference type="EC" id="2.3.1.31" evidence="2"/>
<dbReference type="SUPFAM" id="SSF53474">
    <property type="entry name" value="alpha/beta-Hydrolases"/>
    <property type="match status" value="1"/>
</dbReference>
<comment type="pathway">
    <text evidence="2">Amino-acid biosynthesis; L-methionine biosynthesis via de novo pathway; O-acetyl-L-homoserine from L-homoserine: step 1/1.</text>
</comment>
<dbReference type="Pfam" id="PF00561">
    <property type="entry name" value="Abhydrolase_1"/>
    <property type="match status" value="1"/>
</dbReference>
<dbReference type="NCBIfam" id="TIGR01392">
    <property type="entry name" value="homoserO_Ac_trn"/>
    <property type="match status" value="1"/>
</dbReference>
<dbReference type="GO" id="GO:0004414">
    <property type="term" value="F:homoserine O-acetyltransferase activity"/>
    <property type="evidence" value="ECO:0007669"/>
    <property type="project" value="UniProtKB-EC"/>
</dbReference>
<evidence type="ECO:0000256" key="1">
    <source>
        <dbReference type="ARBA" id="ARBA00022679"/>
    </source>
</evidence>
<dbReference type="InterPro" id="IPR029058">
    <property type="entry name" value="AB_hydrolase_fold"/>
</dbReference>
<feature type="active site" evidence="2">
    <location>
        <position position="308"/>
    </location>
</feature>
<dbReference type="PANTHER" id="PTHR32268">
    <property type="entry name" value="HOMOSERINE O-ACETYLTRANSFERASE"/>
    <property type="match status" value="1"/>
</dbReference>
<sequence>MVVKQLNQVKTGTVTLPVFTLESGIQLKDVTLAYEWAGPEVGDPILVCHALTGNQHTVGTEEEPGWWRGLINYSGYVDLYEQPVITFNVLGGCNGSTGPLSINPASDQPYRTELPFISVRDMVKAQKEALNILGIQKLKGVIGGSLGGMQALEWAVTFPEMVEKLIVMAATSSLSDYGMSYNAIARKAIMDDPNWNEGNYTDHSFPTSGLSLARMIGMITYRSDQLFNQRFHREKKDEWGTKHKEVAYQVESYLLYQGDKFTKRFDPNSYLYLLKAMDNHDIEAGRNTLEKTLSSFQKEVYLISYKGDLLYPPADMERLAEAWEIAGAQVNYKEVDTIFGHDGFLTEFDKWGAFVHEALKEKRPVN</sequence>
<dbReference type="Proteomes" id="UP001230005">
    <property type="component" value="Unassembled WGS sequence"/>
</dbReference>
<evidence type="ECO:0000259" key="3">
    <source>
        <dbReference type="Pfam" id="PF00561"/>
    </source>
</evidence>
<dbReference type="PANTHER" id="PTHR32268:SF11">
    <property type="entry name" value="HOMOSERINE O-ACETYLTRANSFERASE"/>
    <property type="match status" value="1"/>
</dbReference>
<comment type="subcellular location">
    <subcellularLocation>
        <location evidence="2">Cytoplasm</location>
    </subcellularLocation>
</comment>
<comment type="subunit">
    <text evidence="2">Homodimer.</text>
</comment>
<reference evidence="4 5" key="1">
    <citation type="submission" date="2023-07" db="EMBL/GenBank/DDBJ databases">
        <title>Genomic Encyclopedia of Type Strains, Phase IV (KMG-IV): sequencing the most valuable type-strain genomes for metagenomic binning, comparative biology and taxonomic classification.</title>
        <authorList>
            <person name="Goeker M."/>
        </authorList>
    </citation>
    <scope>NUCLEOTIDE SEQUENCE [LARGE SCALE GENOMIC DNA]</scope>
    <source>
        <strain evidence="4 5">DSM 9768</strain>
    </source>
</reference>
<dbReference type="Gene3D" id="1.10.1740.110">
    <property type="match status" value="1"/>
</dbReference>
<organism evidence="4 5">
    <name type="scientific">Evansella vedderi</name>
    <dbReference type="NCBI Taxonomy" id="38282"/>
    <lineage>
        <taxon>Bacteria</taxon>
        <taxon>Bacillati</taxon>
        <taxon>Bacillota</taxon>
        <taxon>Bacilli</taxon>
        <taxon>Bacillales</taxon>
        <taxon>Bacillaceae</taxon>
        <taxon>Evansella</taxon>
    </lineage>
</organism>
<dbReference type="InterPro" id="IPR008220">
    <property type="entry name" value="HAT_MetX-like"/>
</dbReference>
<dbReference type="NCBIfam" id="NF001209">
    <property type="entry name" value="PRK00175.1"/>
    <property type="match status" value="1"/>
</dbReference>
<keyword evidence="2" id="KW-0963">Cytoplasm</keyword>
<comment type="catalytic activity">
    <reaction evidence="2">
        <text>L-homoserine + acetyl-CoA = O-acetyl-L-homoserine + CoA</text>
        <dbReference type="Rhea" id="RHEA:13701"/>
        <dbReference type="ChEBI" id="CHEBI:57287"/>
        <dbReference type="ChEBI" id="CHEBI:57288"/>
        <dbReference type="ChEBI" id="CHEBI:57476"/>
        <dbReference type="ChEBI" id="CHEBI:57716"/>
        <dbReference type="EC" id="2.3.1.31"/>
    </reaction>
</comment>
<evidence type="ECO:0000313" key="4">
    <source>
        <dbReference type="EMBL" id="MDQ0254633.1"/>
    </source>
</evidence>
<evidence type="ECO:0000313" key="5">
    <source>
        <dbReference type="Proteomes" id="UP001230005"/>
    </source>
</evidence>
<protein>
    <recommendedName>
        <fullName evidence="2">Homoserine O-acetyltransferase</fullName>
        <shortName evidence="2">HAT</shortName>
        <ecNumber evidence="2">2.3.1.31</ecNumber>
    </recommendedName>
    <alternativeName>
        <fullName evidence="2">Homoserine transacetylase</fullName>
        <shortName evidence="2">HTA</shortName>
    </alternativeName>
</protein>
<accession>A0ABT9ZVY4</accession>
<feature type="active site" description="Nucleophile" evidence="2">
    <location>
        <position position="145"/>
    </location>
</feature>
<comment type="caution">
    <text evidence="4">The sequence shown here is derived from an EMBL/GenBank/DDBJ whole genome shotgun (WGS) entry which is preliminary data.</text>
</comment>
<comment type="caution">
    <text evidence="2">Lacks conserved residue(s) required for the propagation of feature annotation.</text>
</comment>
<feature type="binding site" evidence="2">
    <location>
        <position position="342"/>
    </location>
    <ligand>
        <name>substrate</name>
    </ligand>
</feature>
<keyword evidence="2" id="KW-0486">Methionine biosynthesis</keyword>
<feature type="domain" description="AB hydrolase-1" evidence="3">
    <location>
        <begin position="44"/>
        <end position="323"/>
    </location>
</feature>
<evidence type="ECO:0000256" key="2">
    <source>
        <dbReference type="HAMAP-Rule" id="MF_00296"/>
    </source>
</evidence>
<comment type="function">
    <text evidence="2">Transfers an acetyl group from acetyl-CoA to L-homoserine, forming acetyl-L-homoserine.</text>
</comment>
<feature type="active site" evidence="2">
    <location>
        <position position="341"/>
    </location>
</feature>
<dbReference type="EMBL" id="JAUSUG010000006">
    <property type="protein sequence ID" value="MDQ0254633.1"/>
    <property type="molecule type" value="Genomic_DNA"/>
</dbReference>
<dbReference type="RefSeq" id="WP_307324830.1">
    <property type="nucleotide sequence ID" value="NZ_JAUSUG010000006.1"/>
</dbReference>
<name>A0ABT9ZVY4_9BACI</name>